<keyword evidence="13" id="KW-1185">Reference proteome</keyword>
<evidence type="ECO:0000313" key="12">
    <source>
        <dbReference type="EMBL" id="CAH2258341.1"/>
    </source>
</evidence>
<proteinExistence type="inferred from homology"/>
<feature type="domain" description="TRAF3-interacting protein 1 N-terminal" evidence="10">
    <location>
        <begin position="10"/>
        <end position="47"/>
    </location>
</feature>
<feature type="compositionally biased region" description="Basic and acidic residues" evidence="9">
    <location>
        <begin position="304"/>
        <end position="325"/>
    </location>
</feature>
<dbReference type="OrthoDB" id="10258914at2759"/>
<name>A0A8S4SHW7_9NEOP</name>
<dbReference type="Pfam" id="PF10243">
    <property type="entry name" value="MIP-T3"/>
    <property type="match status" value="2"/>
</dbReference>
<dbReference type="EMBL" id="CAKXAJ010026143">
    <property type="protein sequence ID" value="CAH2258341.1"/>
    <property type="molecule type" value="Genomic_DNA"/>
</dbReference>
<dbReference type="GO" id="GO:0042073">
    <property type="term" value="P:intraciliary transport"/>
    <property type="evidence" value="ECO:0007669"/>
    <property type="project" value="TreeGrafter"/>
</dbReference>
<dbReference type="InterPro" id="IPR040468">
    <property type="entry name" value="TRAF3IP1_N"/>
</dbReference>
<dbReference type="GO" id="GO:0005930">
    <property type="term" value="C:axoneme"/>
    <property type="evidence" value="ECO:0007669"/>
    <property type="project" value="UniProtKB-SubCell"/>
</dbReference>
<evidence type="ECO:0000256" key="3">
    <source>
        <dbReference type="ARBA" id="ARBA00022490"/>
    </source>
</evidence>
<feature type="region of interest" description="Disordered" evidence="9">
    <location>
        <begin position="291"/>
        <end position="332"/>
    </location>
</feature>
<evidence type="ECO:0000256" key="8">
    <source>
        <dbReference type="ARBA" id="ARBA00043971"/>
    </source>
</evidence>
<dbReference type="Proteomes" id="UP000838756">
    <property type="component" value="Unassembled WGS sequence"/>
</dbReference>
<dbReference type="InterPro" id="IPR018799">
    <property type="entry name" value="TRAF3IP1"/>
</dbReference>
<evidence type="ECO:0000256" key="7">
    <source>
        <dbReference type="ARBA" id="ARBA00023273"/>
    </source>
</evidence>
<accession>A0A8S4SHW7</accession>
<dbReference type="GO" id="GO:0070507">
    <property type="term" value="P:regulation of microtubule cytoskeleton organization"/>
    <property type="evidence" value="ECO:0007669"/>
    <property type="project" value="TreeGrafter"/>
</dbReference>
<dbReference type="GO" id="GO:0060271">
    <property type="term" value="P:cilium assembly"/>
    <property type="evidence" value="ECO:0007669"/>
    <property type="project" value="TreeGrafter"/>
</dbReference>
<evidence type="ECO:0000259" key="11">
    <source>
        <dbReference type="Pfam" id="PF17749"/>
    </source>
</evidence>
<sequence>MEKGMNSDIVKATQISLGKYVKRPQLTDKLLKKPPFRFLHDIITSVCVLRFTKKFGTPTIVITKGIEMYWFQVLNSTGFFSGLFDEEELISDNVKDRESKILFLSKIITVVSTTTGKPLSAKPSKIIAGQEPEKTNELLQCLALALENNLSSDESVRIFKDSAKLNTPRNKITNDVVKSPVKKSIDSRKVSSKNSDKSTKLVKSDNISTKLKQRESNNVRKEPKKALVVASKVTTKKISEKVKHPINPIKSVDDVLNSVKNEEIQNNVNSELALDQHLELAAFDSHDDLDVTPEFHTDSNNCIAKEHSPAQETSRNEYEHEEQTKIENTLIDDNLSNDNSIVLTLADNQNDKDCKEETTNSNNQHKELTSPRKTEVENIKKKKENTHRNEYNSVHPPETNVTETSHVKRPSSVRPSSSRPGAPRLREKHDSILTSAENLVGGKVNIIAEKTVSEEEEDEPTIIIMDKADTIKNIEVENAHLQATPDQHGHLVQQILDAQKEFTQAAGRSEIEWQYGAQKARDLLHQEIELIRFNVQALSRVANPLGKLLDHIQEDVEVMRQELNQWLTSYELASQELLKQKVANEQYLLPLYARKKQLDVDIAEKHDKINDLKIIIHKNASRIDKLLSSGSI</sequence>
<feature type="compositionally biased region" description="Low complexity" evidence="9">
    <location>
        <begin position="410"/>
        <end position="423"/>
    </location>
</feature>
<gene>
    <name evidence="12" type="primary">jg10541</name>
    <name evidence="12" type="ORF">PAEG_LOCUS23323</name>
</gene>
<evidence type="ECO:0000313" key="13">
    <source>
        <dbReference type="Proteomes" id="UP000838756"/>
    </source>
</evidence>
<evidence type="ECO:0000256" key="1">
    <source>
        <dbReference type="ARBA" id="ARBA00004120"/>
    </source>
</evidence>
<reference evidence="12" key="1">
    <citation type="submission" date="2022-03" db="EMBL/GenBank/DDBJ databases">
        <authorList>
            <person name="Lindestad O."/>
        </authorList>
    </citation>
    <scope>NUCLEOTIDE SEQUENCE</scope>
</reference>
<keyword evidence="7" id="KW-0966">Cell projection</keyword>
<evidence type="ECO:0000256" key="6">
    <source>
        <dbReference type="ARBA" id="ARBA00023212"/>
    </source>
</evidence>
<feature type="domain" description="TRAF3-interacting protein 1 C-terminal" evidence="11">
    <location>
        <begin position="486"/>
        <end position="629"/>
    </location>
</feature>
<organism evidence="12 13">
    <name type="scientific">Pararge aegeria aegeria</name>
    <dbReference type="NCBI Taxonomy" id="348720"/>
    <lineage>
        <taxon>Eukaryota</taxon>
        <taxon>Metazoa</taxon>
        <taxon>Ecdysozoa</taxon>
        <taxon>Arthropoda</taxon>
        <taxon>Hexapoda</taxon>
        <taxon>Insecta</taxon>
        <taxon>Pterygota</taxon>
        <taxon>Neoptera</taxon>
        <taxon>Endopterygota</taxon>
        <taxon>Lepidoptera</taxon>
        <taxon>Glossata</taxon>
        <taxon>Ditrysia</taxon>
        <taxon>Papilionoidea</taxon>
        <taxon>Nymphalidae</taxon>
        <taxon>Satyrinae</taxon>
        <taxon>Satyrini</taxon>
        <taxon>Parargina</taxon>
        <taxon>Pararge</taxon>
    </lineage>
</organism>
<feature type="compositionally biased region" description="Basic and acidic residues" evidence="9">
    <location>
        <begin position="352"/>
        <end position="379"/>
    </location>
</feature>
<comment type="caution">
    <text evidence="12">The sequence shown here is derived from an EMBL/GenBank/DDBJ whole genome shotgun (WGS) entry which is preliminary data.</text>
</comment>
<dbReference type="PANTHER" id="PTHR31363:SF0">
    <property type="entry name" value="TRAF3-INTERACTING PROTEIN 1"/>
    <property type="match status" value="1"/>
</dbReference>
<evidence type="ECO:0000259" key="10">
    <source>
        <dbReference type="Pfam" id="PF10243"/>
    </source>
</evidence>
<comment type="subcellular location">
    <subcellularLocation>
        <location evidence="2">Cytoplasm</location>
        <location evidence="2">Cytoskeleton</location>
        <location evidence="2">Cilium axoneme</location>
    </subcellularLocation>
    <subcellularLocation>
        <location evidence="1">Cytoplasm</location>
        <location evidence="1">Cytoskeleton</location>
        <location evidence="1">Cilium basal body</location>
    </subcellularLocation>
</comment>
<dbReference type="InterPro" id="IPR042576">
    <property type="entry name" value="TRAF3IP1_N_sf"/>
</dbReference>
<dbReference type="PANTHER" id="PTHR31363">
    <property type="entry name" value="TRAF3-INTERACTING PROTEIN 1"/>
    <property type="match status" value="1"/>
</dbReference>
<keyword evidence="5" id="KW-0175">Coiled coil</keyword>
<dbReference type="Gene3D" id="1.10.418.50">
    <property type="entry name" value="Microtubule-binding protein MIP-T3"/>
    <property type="match status" value="2"/>
</dbReference>
<keyword evidence="3" id="KW-0963">Cytoplasm</keyword>
<feature type="region of interest" description="Disordered" evidence="9">
    <location>
        <begin position="352"/>
        <end position="426"/>
    </location>
</feature>
<keyword evidence="4" id="KW-0970">Cilium biogenesis/degradation</keyword>
<evidence type="ECO:0000256" key="4">
    <source>
        <dbReference type="ARBA" id="ARBA00022794"/>
    </source>
</evidence>
<comment type="similarity">
    <text evidence="8">Belongs to the TRAF3IP1 family.</text>
</comment>
<dbReference type="GO" id="GO:0008017">
    <property type="term" value="F:microtubule binding"/>
    <property type="evidence" value="ECO:0007669"/>
    <property type="project" value="InterPro"/>
</dbReference>
<dbReference type="InterPro" id="IPR041476">
    <property type="entry name" value="TRAF3IP1_C"/>
</dbReference>
<evidence type="ECO:0000256" key="2">
    <source>
        <dbReference type="ARBA" id="ARBA00004430"/>
    </source>
</evidence>
<evidence type="ECO:0000256" key="5">
    <source>
        <dbReference type="ARBA" id="ARBA00023054"/>
    </source>
</evidence>
<feature type="domain" description="TRAF3-interacting protein 1 N-terminal" evidence="10">
    <location>
        <begin position="72"/>
        <end position="143"/>
    </location>
</feature>
<feature type="region of interest" description="Disordered" evidence="9">
    <location>
        <begin position="183"/>
        <end position="203"/>
    </location>
</feature>
<evidence type="ECO:0000256" key="9">
    <source>
        <dbReference type="SAM" id="MobiDB-lite"/>
    </source>
</evidence>
<dbReference type="GO" id="GO:0036064">
    <property type="term" value="C:ciliary basal body"/>
    <property type="evidence" value="ECO:0007669"/>
    <property type="project" value="TreeGrafter"/>
</dbReference>
<keyword evidence="6" id="KW-0206">Cytoskeleton</keyword>
<dbReference type="AlphaFoldDB" id="A0A8S4SHW7"/>
<dbReference type="GO" id="GO:0030992">
    <property type="term" value="C:intraciliary transport particle B"/>
    <property type="evidence" value="ECO:0007669"/>
    <property type="project" value="TreeGrafter"/>
</dbReference>
<protein>
    <submittedName>
        <fullName evidence="12">Jg10541 protein</fullName>
    </submittedName>
</protein>
<dbReference type="Pfam" id="PF17749">
    <property type="entry name" value="MIP-T3_C"/>
    <property type="match status" value="1"/>
</dbReference>